<reference evidence="2" key="1">
    <citation type="submission" date="2020-03" db="EMBL/GenBank/DDBJ databases">
        <title>Draft sequencing of Calidifontibacter sp. DB0510.</title>
        <authorList>
            <person name="Kim D.-U."/>
        </authorList>
    </citation>
    <scope>NUCLEOTIDE SEQUENCE</scope>
    <source>
        <strain evidence="2">DB0510</strain>
    </source>
</reference>
<sequence>MIRLVDPDPQRHADWLAAYDDFDDGAVRHGFGVYLEDPAQLRDPAHFAEVVRRQLAGAYGRELPEGYVPATCFWITDDSDIVLGALQLRHTVATPFLLNEGGHIGYGVRRSARGRGVATAALREAVRRAHGLGIDRVLLTCDLDNLASARTIERCGGVLEDERAGKRRYWIRTSP</sequence>
<dbReference type="InterPro" id="IPR016181">
    <property type="entry name" value="Acyl_CoA_acyltransferase"/>
</dbReference>
<name>A0A967B270_9MICO</name>
<dbReference type="PANTHER" id="PTHR39173:SF1">
    <property type="entry name" value="ACETYLTRANSFERASE"/>
    <property type="match status" value="1"/>
</dbReference>
<keyword evidence="3" id="KW-1185">Reference proteome</keyword>
<dbReference type="CDD" id="cd04301">
    <property type="entry name" value="NAT_SF"/>
    <property type="match status" value="1"/>
</dbReference>
<dbReference type="GO" id="GO:0016747">
    <property type="term" value="F:acyltransferase activity, transferring groups other than amino-acyl groups"/>
    <property type="evidence" value="ECO:0007669"/>
    <property type="project" value="InterPro"/>
</dbReference>
<gene>
    <name evidence="2" type="ORF">G9U51_12595</name>
</gene>
<organism evidence="2 3">
    <name type="scientific">Metallococcus carri</name>
    <dbReference type="NCBI Taxonomy" id="1656884"/>
    <lineage>
        <taxon>Bacteria</taxon>
        <taxon>Bacillati</taxon>
        <taxon>Actinomycetota</taxon>
        <taxon>Actinomycetes</taxon>
        <taxon>Micrococcales</taxon>
        <taxon>Dermacoccaceae</taxon>
        <taxon>Metallococcus</taxon>
    </lineage>
</organism>
<accession>A0A967B270</accession>
<dbReference type="Pfam" id="PF13302">
    <property type="entry name" value="Acetyltransf_3"/>
    <property type="match status" value="1"/>
</dbReference>
<dbReference type="AlphaFoldDB" id="A0A967B270"/>
<dbReference type="InterPro" id="IPR000182">
    <property type="entry name" value="GNAT_dom"/>
</dbReference>
<proteinExistence type="predicted"/>
<protein>
    <submittedName>
        <fullName evidence="2">GNAT family N-acetyltransferase</fullName>
    </submittedName>
</protein>
<evidence type="ECO:0000259" key="1">
    <source>
        <dbReference type="PROSITE" id="PS51186"/>
    </source>
</evidence>
<dbReference type="EMBL" id="JAAOIV010000009">
    <property type="protein sequence ID" value="NHN56619.1"/>
    <property type="molecule type" value="Genomic_DNA"/>
</dbReference>
<comment type="caution">
    <text evidence="2">The sequence shown here is derived from an EMBL/GenBank/DDBJ whole genome shotgun (WGS) entry which is preliminary data.</text>
</comment>
<dbReference type="PROSITE" id="PS51186">
    <property type="entry name" value="GNAT"/>
    <property type="match status" value="1"/>
</dbReference>
<evidence type="ECO:0000313" key="2">
    <source>
        <dbReference type="EMBL" id="NHN56619.1"/>
    </source>
</evidence>
<dbReference type="SUPFAM" id="SSF55729">
    <property type="entry name" value="Acyl-CoA N-acyltransferases (Nat)"/>
    <property type="match status" value="1"/>
</dbReference>
<dbReference type="PANTHER" id="PTHR39173">
    <property type="entry name" value="ACETYLTRANSFERASE"/>
    <property type="match status" value="1"/>
</dbReference>
<evidence type="ECO:0000313" key="3">
    <source>
        <dbReference type="Proteomes" id="UP000744769"/>
    </source>
</evidence>
<dbReference type="RefSeq" id="WP_166197286.1">
    <property type="nucleotide sequence ID" value="NZ_JAAOIV010000009.1"/>
</dbReference>
<feature type="domain" description="N-acetyltransferase" evidence="1">
    <location>
        <begin position="34"/>
        <end position="175"/>
    </location>
</feature>
<dbReference type="Proteomes" id="UP000744769">
    <property type="component" value="Unassembled WGS sequence"/>
</dbReference>
<dbReference type="Gene3D" id="3.40.630.30">
    <property type="match status" value="1"/>
</dbReference>